<evidence type="ECO:0000313" key="3">
    <source>
        <dbReference type="EMBL" id="CAB4216885.1"/>
    </source>
</evidence>
<feature type="region of interest" description="Disordered" evidence="2">
    <location>
        <begin position="266"/>
        <end position="296"/>
    </location>
</feature>
<feature type="compositionally biased region" description="Basic and acidic residues" evidence="2">
    <location>
        <begin position="1324"/>
        <end position="1354"/>
    </location>
</feature>
<feature type="region of interest" description="Disordered" evidence="2">
    <location>
        <begin position="1322"/>
        <end position="1354"/>
    </location>
</feature>
<feature type="region of interest" description="Disordered" evidence="2">
    <location>
        <begin position="1"/>
        <end position="37"/>
    </location>
</feature>
<organism evidence="3">
    <name type="scientific">uncultured Caudovirales phage</name>
    <dbReference type="NCBI Taxonomy" id="2100421"/>
    <lineage>
        <taxon>Viruses</taxon>
        <taxon>Duplodnaviria</taxon>
        <taxon>Heunggongvirae</taxon>
        <taxon>Uroviricota</taxon>
        <taxon>Caudoviricetes</taxon>
        <taxon>Peduoviridae</taxon>
        <taxon>Maltschvirus</taxon>
        <taxon>Maltschvirus maltsch</taxon>
    </lineage>
</organism>
<feature type="compositionally biased region" description="Pro residues" evidence="2">
    <location>
        <begin position="177"/>
        <end position="187"/>
    </location>
</feature>
<feature type="region of interest" description="Disordered" evidence="2">
    <location>
        <begin position="590"/>
        <end position="628"/>
    </location>
</feature>
<dbReference type="EMBL" id="LR797443">
    <property type="protein sequence ID" value="CAB4216885.1"/>
    <property type="molecule type" value="Genomic_DNA"/>
</dbReference>
<protein>
    <recommendedName>
        <fullName evidence="4">Large polyvalent protein associated domain-containing protein</fullName>
    </recommendedName>
</protein>
<evidence type="ECO:0008006" key="4">
    <source>
        <dbReference type="Google" id="ProtNLM"/>
    </source>
</evidence>
<evidence type="ECO:0000256" key="2">
    <source>
        <dbReference type="SAM" id="MobiDB-lite"/>
    </source>
</evidence>
<accession>A0A6J5SNR6</accession>
<gene>
    <name evidence="3" type="ORF">UFOVP1590_6</name>
</gene>
<feature type="compositionally biased region" description="Polar residues" evidence="2">
    <location>
        <begin position="9"/>
        <end position="37"/>
    </location>
</feature>
<sequence length="1354" mass="149282">MSEWETISPAPTSAKSDSGWETISATPDVPSNISTGPSAALQQLDKINQVQPPQQEPADPRNVLGKTRDVIAGGVEAAVSTATGMVGGGLGGWVGLMGAAVGAGDAETIAAKTAHALTYDPRTREGQQFNELIGKVINEIAIPLGPTHFPGAIPRARGVAQRYGLGGTAEKLMPEKATPPPTDPNKPPTEAVEPPTVDPNKEAMFSGFKKEQQDKSPLVQTAIRDSKTGEVTDTGPKHPEDLKAAGGIPLFKTEDGRYLTREEALEQAKRTEQVPKDVKPEIPEEGLHSGDLRKAGDERFKIPGEEAKAPVAEDPKYVQPQTHQEFREAIATTRNELTKLREEYEKNWANERDQAKADRLSEQIKMEEDALQKLEWDRAKADLPPPEIKDKGLPTWEELHDTLRGAKTVGEALTRVHDLGLGTKGQRSLLKLLQRSKLVNEATLDLHDGPLTGKVKDDSAGLYWEDKHHIDLGLSGDVRVLLHESIHAATHKLLKDGTSASAKAMQALFDKYKASHDKGAYGFQDVHEFVTEAFTQKSFQKILQGIDSPNSVKGKVLKMWDDFKAIIKEGLGAKDKVERTALDEVLDEGSRLIESSKDDTTKPSKTSEPKSSPKEADKPIDPRSVDPKDFEKTVKDIYEKQGEDAASKFYDEYQKYKATFIEPIKEIEKFVGININSEMATERVIKNTKDQMMRDVPDVKEREAISIAIEPGGVIKSLSEAAQKVAEKYKSLMSEIGSRALDTGTVKHLLEDYVTHIINWEGAPPTAKQEFINQLLGTGAHDPSMRGMTTESKFGKHRSFKTIGELEKYLDQVNERIAAKGESEWRLKLKTKDIAEIYSEYAKSMERAIRNKKLMDNIQQIRNVAGESLIRDITPENPLPHGWEAGQGQLAGKAIHPDMMPALKFVFDAGPDSIMQALGTVSQFTKRMNVIGSFFHAKSLMEVLSSAHIPIWTPIKEVGLGAVDKLAGTKFSGLSKAVDQFRKGGVGDNVDTWMKQGLQLEIPDDVSKSIITSTGKFADEMIGKYGPKTRVLEKSLSAVERNTLGHFDKFTWDYLHTGGKLMTADAYLTKARIEAAKSGKPFDEMKSRQEIARFVNESFGGLNWFDQARQAQTEMGKKIAMAAMNPAGRRGLQIALFAPDWTISTLSAFRSALPKSLNPAKMHPIEGVKGMVNPTTKGDYARLYQFKTAVTYFTLLNAINMMTANRPIWDNKDPSRIEWPDGTSMQAMKHAMEPYHWLADPDKTLSNKLGFIPKAAVVGIAGTEYASPQAQKLADPSGPGRAKAIAQMALPFQVQAAKGAPEGEGVKRAVLGTMGFPVYGQTKEQARIKRGEREKELKRKAREYHEKAKRKGWE</sequence>
<feature type="coiled-coil region" evidence="1">
    <location>
        <begin position="323"/>
        <end position="377"/>
    </location>
</feature>
<reference evidence="3" key="1">
    <citation type="submission" date="2020-05" db="EMBL/GenBank/DDBJ databases">
        <authorList>
            <person name="Chiriac C."/>
            <person name="Salcher M."/>
            <person name="Ghai R."/>
            <person name="Kavagutti S V."/>
        </authorList>
    </citation>
    <scope>NUCLEOTIDE SEQUENCE</scope>
</reference>
<evidence type="ECO:0000256" key="1">
    <source>
        <dbReference type="SAM" id="Coils"/>
    </source>
</evidence>
<name>A0A6J5SNR6_9CAUD</name>
<keyword evidence="1" id="KW-0175">Coiled coil</keyword>
<feature type="region of interest" description="Disordered" evidence="2">
    <location>
        <begin position="170"/>
        <end position="197"/>
    </location>
</feature>
<proteinExistence type="predicted"/>